<dbReference type="UniPathway" id="UPA00138"/>
<dbReference type="InterPro" id="IPR018189">
    <property type="entry name" value="Phosphoglucose_isomerase_CS"/>
</dbReference>
<proteinExistence type="inferred from homology"/>
<dbReference type="HAMAP" id="MF_00473">
    <property type="entry name" value="G6P_isomerase"/>
    <property type="match status" value="1"/>
</dbReference>
<feature type="active site" evidence="8">
    <location>
        <position position="426"/>
    </location>
</feature>
<name>A0A3G9J1Z9_9BACL</name>
<dbReference type="PANTHER" id="PTHR11469:SF1">
    <property type="entry name" value="GLUCOSE-6-PHOSPHATE ISOMERASE"/>
    <property type="match status" value="1"/>
</dbReference>
<dbReference type="PROSITE" id="PS00765">
    <property type="entry name" value="P_GLUCOSE_ISOMERASE_1"/>
    <property type="match status" value="1"/>
</dbReference>
<evidence type="ECO:0000313" key="11">
    <source>
        <dbReference type="Proteomes" id="UP000275368"/>
    </source>
</evidence>
<keyword evidence="11" id="KW-1185">Reference proteome</keyword>
<dbReference type="KEGG" id="pbk:Back11_61310"/>
<dbReference type="GO" id="GO:0006096">
    <property type="term" value="P:glycolytic process"/>
    <property type="evidence" value="ECO:0007669"/>
    <property type="project" value="UniProtKB-UniRule"/>
</dbReference>
<keyword evidence="6 8" id="KW-0413">Isomerase</keyword>
<dbReference type="PROSITE" id="PS51463">
    <property type="entry name" value="P_GLUCOSE_ISOMERASE_3"/>
    <property type="match status" value="1"/>
</dbReference>
<keyword evidence="4 8" id="KW-0963">Cytoplasm</keyword>
<dbReference type="CDD" id="cd05015">
    <property type="entry name" value="SIS_PGI_1"/>
    <property type="match status" value="1"/>
</dbReference>
<dbReference type="GO" id="GO:0048029">
    <property type="term" value="F:monosaccharide binding"/>
    <property type="evidence" value="ECO:0007669"/>
    <property type="project" value="TreeGrafter"/>
</dbReference>
<dbReference type="NCBIfam" id="NF010697">
    <property type="entry name" value="PRK14097.1"/>
    <property type="match status" value="1"/>
</dbReference>
<accession>A0A3G9J1Z9</accession>
<dbReference type="PROSITE" id="PS00174">
    <property type="entry name" value="P_GLUCOSE_ISOMERASE_2"/>
    <property type="match status" value="1"/>
</dbReference>
<keyword evidence="3 8" id="KW-0312">Gluconeogenesis</keyword>
<dbReference type="Gene3D" id="3.40.50.10490">
    <property type="entry name" value="Glucose-6-phosphate isomerase like protein, domain 1"/>
    <property type="match status" value="3"/>
</dbReference>
<dbReference type="InterPro" id="IPR046348">
    <property type="entry name" value="SIS_dom_sf"/>
</dbReference>
<dbReference type="Pfam" id="PF00342">
    <property type="entry name" value="PGI"/>
    <property type="match status" value="1"/>
</dbReference>
<dbReference type="Proteomes" id="UP000275368">
    <property type="component" value="Chromosome"/>
</dbReference>
<evidence type="ECO:0000313" key="10">
    <source>
        <dbReference type="EMBL" id="BBH24786.1"/>
    </source>
</evidence>
<protein>
    <recommendedName>
        <fullName evidence="8">Glucose-6-phosphate isomerase</fullName>
        <shortName evidence="8">GPI</shortName>
        <ecNumber evidence="8">5.3.1.9</ecNumber>
    </recommendedName>
    <alternativeName>
        <fullName evidence="8">Phosphoglucose isomerase</fullName>
        <shortName evidence="8">PGI</shortName>
    </alternativeName>
    <alternativeName>
        <fullName evidence="8">Phosphohexose isomerase</fullName>
        <shortName evidence="8">PHI</shortName>
    </alternativeName>
</protein>
<dbReference type="InterPro" id="IPR035482">
    <property type="entry name" value="SIS_PGI_2"/>
</dbReference>
<dbReference type="AlphaFoldDB" id="A0A3G9J1Z9"/>
<dbReference type="GO" id="GO:0005829">
    <property type="term" value="C:cytosol"/>
    <property type="evidence" value="ECO:0007669"/>
    <property type="project" value="TreeGrafter"/>
</dbReference>
<dbReference type="PANTHER" id="PTHR11469">
    <property type="entry name" value="GLUCOSE-6-PHOSPHATE ISOMERASE"/>
    <property type="match status" value="1"/>
</dbReference>
<dbReference type="GO" id="GO:0051156">
    <property type="term" value="P:glucose 6-phosphate metabolic process"/>
    <property type="evidence" value="ECO:0007669"/>
    <property type="project" value="TreeGrafter"/>
</dbReference>
<dbReference type="CDD" id="cd05016">
    <property type="entry name" value="SIS_PGI_2"/>
    <property type="match status" value="1"/>
</dbReference>
<dbReference type="EC" id="5.3.1.9" evidence="8"/>
<evidence type="ECO:0000256" key="2">
    <source>
        <dbReference type="ARBA" id="ARBA00006604"/>
    </source>
</evidence>
<evidence type="ECO:0000256" key="9">
    <source>
        <dbReference type="RuleBase" id="RU000612"/>
    </source>
</evidence>
<dbReference type="FunFam" id="3.40.50.10490:FF:000016">
    <property type="entry name" value="Glucose-6-phosphate isomerase"/>
    <property type="match status" value="1"/>
</dbReference>
<dbReference type="InterPro" id="IPR035476">
    <property type="entry name" value="SIS_PGI_1"/>
</dbReference>
<dbReference type="GO" id="GO:0004347">
    <property type="term" value="F:glucose-6-phosphate isomerase activity"/>
    <property type="evidence" value="ECO:0007669"/>
    <property type="project" value="UniProtKB-UniRule"/>
</dbReference>
<dbReference type="GO" id="GO:0097367">
    <property type="term" value="F:carbohydrate derivative binding"/>
    <property type="evidence" value="ECO:0007669"/>
    <property type="project" value="InterPro"/>
</dbReference>
<comment type="pathway">
    <text evidence="8">Carbohydrate biosynthesis; gluconeogenesis.</text>
</comment>
<dbReference type="SUPFAM" id="SSF53697">
    <property type="entry name" value="SIS domain"/>
    <property type="match status" value="1"/>
</dbReference>
<reference evidence="10 11" key="1">
    <citation type="submission" date="2018-11" db="EMBL/GenBank/DDBJ databases">
        <title>Complete genome sequence of Paenibacillus baekrokdamisoli strain KCTC 33723.</title>
        <authorList>
            <person name="Kang S.W."/>
            <person name="Lee K.C."/>
            <person name="Kim K.K."/>
            <person name="Kim J.S."/>
            <person name="Kim D.S."/>
            <person name="Ko S.H."/>
            <person name="Yang S.H."/>
            <person name="Lee J.S."/>
        </authorList>
    </citation>
    <scope>NUCLEOTIDE SEQUENCE [LARGE SCALE GENOMIC DNA]</scope>
    <source>
        <strain evidence="10 11">KCTC 33723</strain>
    </source>
</reference>
<comment type="catalytic activity">
    <reaction evidence="7 8 9">
        <text>alpha-D-glucose 6-phosphate = beta-D-fructose 6-phosphate</text>
        <dbReference type="Rhea" id="RHEA:11816"/>
        <dbReference type="ChEBI" id="CHEBI:57634"/>
        <dbReference type="ChEBI" id="CHEBI:58225"/>
        <dbReference type="EC" id="5.3.1.9"/>
    </reaction>
</comment>
<dbReference type="EMBL" id="AP019308">
    <property type="protein sequence ID" value="BBH24786.1"/>
    <property type="molecule type" value="Genomic_DNA"/>
</dbReference>
<dbReference type="OrthoDB" id="140919at2"/>
<keyword evidence="5 8" id="KW-0324">Glycolysis</keyword>
<evidence type="ECO:0000256" key="5">
    <source>
        <dbReference type="ARBA" id="ARBA00023152"/>
    </source>
</evidence>
<evidence type="ECO:0000256" key="8">
    <source>
        <dbReference type="HAMAP-Rule" id="MF_00473"/>
    </source>
</evidence>
<organism evidence="10 11">
    <name type="scientific">Paenibacillus baekrokdamisoli</name>
    <dbReference type="NCBI Taxonomy" id="1712516"/>
    <lineage>
        <taxon>Bacteria</taxon>
        <taxon>Bacillati</taxon>
        <taxon>Bacillota</taxon>
        <taxon>Bacilli</taxon>
        <taxon>Bacillales</taxon>
        <taxon>Paenibacillaceae</taxon>
        <taxon>Paenibacillus</taxon>
    </lineage>
</organism>
<comment type="pathway">
    <text evidence="1 8 9">Carbohydrate degradation; glycolysis; D-glyceraldehyde 3-phosphate and glycerone phosphate from D-glucose: step 2/4.</text>
</comment>
<dbReference type="PRINTS" id="PR00662">
    <property type="entry name" value="G6PISOMERASE"/>
</dbReference>
<evidence type="ECO:0000256" key="4">
    <source>
        <dbReference type="ARBA" id="ARBA00022490"/>
    </source>
</evidence>
<sequence>MSKAVKFDYSKALAFIGQHEVDYLADQVRAAHDQLHNGTGAGSDYLGWIDLPNNYDKEEFSRIQQAAAKIKSDSEVLVVIGIGGSYLGARAAIEMLSNSFYNLQPKEQRKGPQVLFAGNNISSTYVTHLKQLLEGRDWSINVISKSGTTTEPAIAFRVFREALESKYGKAEARKRIYATTDREKGALKKLATEEGYESFIIPDDVGGRYSVLTAVGLLPIAAAGIDIEAMMKGAADATAAYSSPNLAENEAYQYAAARNALYRKGKATEILVNYEPSLHFVSEWWKQLFGESEGKDYKGIFPAAVDFSTDLHSMGQFIQEGNRNIFETVIQVGHVAEQITIEHDANDLDGLNFLTGKTMDFVNKKAFEGTLLAHTDGQVPNFIVNIADLTPYTFGYLVYFFEKACGISGYLLGVNPFDQPGVEAYKKNMFALLGKPGYEKEKAELEARL</sequence>
<comment type="similarity">
    <text evidence="2 8 9">Belongs to the GPI family.</text>
</comment>
<evidence type="ECO:0000256" key="1">
    <source>
        <dbReference type="ARBA" id="ARBA00004926"/>
    </source>
</evidence>
<gene>
    <name evidence="8 10" type="primary">pgi</name>
    <name evidence="10" type="ORF">Back11_61310</name>
</gene>
<comment type="subcellular location">
    <subcellularLocation>
        <location evidence="8">Cytoplasm</location>
    </subcellularLocation>
</comment>
<dbReference type="RefSeq" id="WP_125665212.1">
    <property type="nucleotide sequence ID" value="NZ_AP019308.1"/>
</dbReference>
<feature type="active site" description="Proton donor" evidence="8">
    <location>
        <position position="291"/>
    </location>
</feature>
<evidence type="ECO:0000256" key="3">
    <source>
        <dbReference type="ARBA" id="ARBA00022432"/>
    </source>
</evidence>
<dbReference type="InterPro" id="IPR001672">
    <property type="entry name" value="G6P_Isomerase"/>
</dbReference>
<evidence type="ECO:0000256" key="6">
    <source>
        <dbReference type="ARBA" id="ARBA00023235"/>
    </source>
</evidence>
<dbReference type="UniPathway" id="UPA00109">
    <property type="reaction ID" value="UER00181"/>
</dbReference>
<comment type="caution">
    <text evidence="8">Lacks conserved residue(s) required for the propagation of feature annotation.</text>
</comment>
<comment type="function">
    <text evidence="8">Catalyzes the reversible isomerization of glucose-6-phosphate to fructose-6-phosphate.</text>
</comment>
<dbReference type="FunFam" id="3.40.50.10490:FF:000015">
    <property type="entry name" value="Glucose-6-phosphate isomerase"/>
    <property type="match status" value="1"/>
</dbReference>
<dbReference type="GO" id="GO:0006094">
    <property type="term" value="P:gluconeogenesis"/>
    <property type="evidence" value="ECO:0007669"/>
    <property type="project" value="UniProtKB-UniRule"/>
</dbReference>
<evidence type="ECO:0000256" key="7">
    <source>
        <dbReference type="ARBA" id="ARBA00029321"/>
    </source>
</evidence>